<dbReference type="SUPFAM" id="SSF53041">
    <property type="entry name" value="Resolvase-like"/>
    <property type="match status" value="1"/>
</dbReference>
<dbReference type="Gene3D" id="3.90.1750.20">
    <property type="entry name" value="Putative Large Serine Recombinase, Chain B, Domain 2"/>
    <property type="match status" value="1"/>
</dbReference>
<evidence type="ECO:0000256" key="1">
    <source>
        <dbReference type="SAM" id="MobiDB-lite"/>
    </source>
</evidence>
<dbReference type="InterPro" id="IPR011109">
    <property type="entry name" value="DNA_bind_recombinase_dom"/>
</dbReference>
<dbReference type="EMBL" id="FOMW01000017">
    <property type="protein sequence ID" value="SFF07623.1"/>
    <property type="molecule type" value="Genomic_DNA"/>
</dbReference>
<evidence type="ECO:0000259" key="2">
    <source>
        <dbReference type="PROSITE" id="PS51736"/>
    </source>
</evidence>
<dbReference type="RefSeq" id="WP_093925187.1">
    <property type="nucleotide sequence ID" value="NZ_FOMW01000017.1"/>
</dbReference>
<dbReference type="InterPro" id="IPR038109">
    <property type="entry name" value="DNA_bind_recomb_sf"/>
</dbReference>
<gene>
    <name evidence="4" type="ORF">SAMN04488523_11716</name>
</gene>
<dbReference type="OrthoDB" id="7277848at2"/>
<protein>
    <submittedName>
        <fullName evidence="4">Site-specific DNA recombinase</fullName>
    </submittedName>
</protein>
<dbReference type="Gene3D" id="3.40.50.1390">
    <property type="entry name" value="Resolvase, N-terminal catalytic domain"/>
    <property type="match status" value="1"/>
</dbReference>
<sequence length="565" mass="61761">MSALPHIRCAVYTRKSSDDGLNQEFNSLDAQFEACAAYIASQRHEGWRLLPARYDDGGLSGGTLERPALQRLMADIDAGQIGMIVVYKIDRLTRSLADFAKLVERLDAAGCSFVSVTQAFNTSSSMGRLTLNVLLSFAQFEREVTAERIRDKIAASKKKGLWMGGTVPLGYDPHPDPLVRELVVNEAEAPTVRTVFQLYTELKSLRGVEDRAKALGLISKPRTAPNGETTGGQPLSRGQLHYLLSNPIYRGQIRHKNKIYAGLHPAIIDAPLWDSVQSSLQEASQRPRGRRSSTDSSASCPAATSAAALIGMVRDETGDRLTPSHTLRRGRRFCYYVSNRLISGGIDTTGWRLPAAGFEHAVLTILIRHLKTAAKSQTVLTTPEASTAALLSNRITALIEHLKAKGALALPKILLSVIVCPKAVHLTLSSDSLTDWLSIAPGDYAEEFLSFTAPLTIRRRGVETRIATGEVIPAPDATLLRVLAQAHVWTERLRTGTPLAEVAAQAGHSTSYIRTRAPLAFLSPTIQKHILAGTHPIDLSLARLIRSKIPLCWREQERTFGFSEA</sequence>
<dbReference type="AlphaFoldDB" id="A0A1I2FRK0"/>
<feature type="region of interest" description="Disordered" evidence="1">
    <location>
        <begin position="279"/>
        <end position="301"/>
    </location>
</feature>
<evidence type="ECO:0000313" key="4">
    <source>
        <dbReference type="EMBL" id="SFF07623.1"/>
    </source>
</evidence>
<evidence type="ECO:0000313" key="5">
    <source>
        <dbReference type="Proteomes" id="UP000198977"/>
    </source>
</evidence>
<dbReference type="Pfam" id="PF00239">
    <property type="entry name" value="Resolvase"/>
    <property type="match status" value="1"/>
</dbReference>
<dbReference type="InterPro" id="IPR036162">
    <property type="entry name" value="Resolvase-like_N_sf"/>
</dbReference>
<dbReference type="Proteomes" id="UP000198977">
    <property type="component" value="Unassembled WGS sequence"/>
</dbReference>
<dbReference type="SUPFAM" id="SSF109709">
    <property type="entry name" value="KorB DNA-binding domain-like"/>
    <property type="match status" value="1"/>
</dbReference>
<dbReference type="InterPro" id="IPR050639">
    <property type="entry name" value="SSR_resolvase"/>
</dbReference>
<proteinExistence type="predicted"/>
<reference evidence="4 5" key="1">
    <citation type="submission" date="2016-10" db="EMBL/GenBank/DDBJ databases">
        <authorList>
            <person name="de Groot N.N."/>
        </authorList>
    </citation>
    <scope>NUCLEOTIDE SEQUENCE [LARGE SCALE GENOMIC DNA]</scope>
    <source>
        <strain evidence="4 5">DSM 11443</strain>
    </source>
</reference>
<dbReference type="PROSITE" id="PS51737">
    <property type="entry name" value="RECOMBINASE_DNA_BIND"/>
    <property type="match status" value="1"/>
</dbReference>
<dbReference type="Pfam" id="PF07508">
    <property type="entry name" value="Recombinase"/>
    <property type="match status" value="1"/>
</dbReference>
<dbReference type="PROSITE" id="PS51736">
    <property type="entry name" value="RECOMBINASES_3"/>
    <property type="match status" value="1"/>
</dbReference>
<evidence type="ECO:0000259" key="3">
    <source>
        <dbReference type="PROSITE" id="PS51737"/>
    </source>
</evidence>
<accession>A0A1I2FRK0</accession>
<dbReference type="GO" id="GO:0003677">
    <property type="term" value="F:DNA binding"/>
    <property type="evidence" value="ECO:0007669"/>
    <property type="project" value="InterPro"/>
</dbReference>
<name>A0A1I2FRK0_9RHOB</name>
<keyword evidence="5" id="KW-1185">Reference proteome</keyword>
<dbReference type="InterPro" id="IPR006119">
    <property type="entry name" value="Resolv_N"/>
</dbReference>
<feature type="domain" description="Resolvase/invertase-type recombinase catalytic" evidence="2">
    <location>
        <begin position="8"/>
        <end position="160"/>
    </location>
</feature>
<dbReference type="CDD" id="cd03768">
    <property type="entry name" value="SR_ResInv"/>
    <property type="match status" value="1"/>
</dbReference>
<dbReference type="SMART" id="SM00857">
    <property type="entry name" value="Resolvase"/>
    <property type="match status" value="1"/>
</dbReference>
<dbReference type="GO" id="GO:0000150">
    <property type="term" value="F:DNA strand exchange activity"/>
    <property type="evidence" value="ECO:0007669"/>
    <property type="project" value="InterPro"/>
</dbReference>
<dbReference type="PANTHER" id="PTHR30461">
    <property type="entry name" value="DNA-INVERTASE FROM LAMBDOID PROPHAGE"/>
    <property type="match status" value="1"/>
</dbReference>
<dbReference type="PANTHER" id="PTHR30461:SF23">
    <property type="entry name" value="DNA RECOMBINASE-RELATED"/>
    <property type="match status" value="1"/>
</dbReference>
<dbReference type="STRING" id="74348.SAMN04488523_11716"/>
<feature type="domain" description="Recombinase" evidence="3">
    <location>
        <begin position="168"/>
        <end position="286"/>
    </location>
</feature>
<organism evidence="4 5">
    <name type="scientific">Sulfitobacter brevis</name>
    <dbReference type="NCBI Taxonomy" id="74348"/>
    <lineage>
        <taxon>Bacteria</taxon>
        <taxon>Pseudomonadati</taxon>
        <taxon>Pseudomonadota</taxon>
        <taxon>Alphaproteobacteria</taxon>
        <taxon>Rhodobacterales</taxon>
        <taxon>Roseobacteraceae</taxon>
        <taxon>Sulfitobacter</taxon>
    </lineage>
</organism>